<dbReference type="Proteomes" id="UP000184300">
    <property type="component" value="Unassembled WGS sequence"/>
</dbReference>
<evidence type="ECO:0000256" key="3">
    <source>
        <dbReference type="ARBA" id="ARBA00023002"/>
    </source>
</evidence>
<dbReference type="PANTHER" id="PTHR24320:SF272">
    <property type="entry name" value="NAD(P)-BINDING ROSSMANN-FOLD SUPERFAMILY PROTEIN"/>
    <property type="match status" value="1"/>
</dbReference>
<dbReference type="OrthoDB" id="191139at2759"/>
<dbReference type="AlphaFoldDB" id="A0A1L9V773"/>
<sequence length="185" mass="20066">MDYKGNAAGNTEDLFDLTDKFNALPDVAEFRQGQAGTGRDGVLAARAPIETDGRRTGRASAHCCRRPTRSITATQGLRAFSIQPGGIQTGLLQYMSEEEKSGLTTDPTLGLQFKSLPQGAATSVWAALSRSLEGMGGKYLEDVQIAKVYDASEGQWAPGYFPHAYSSEKEKKLWDVALKLVFVDE</sequence>
<gene>
    <name evidence="4" type="ORF">ASPGLDRAFT_29575</name>
</gene>
<keyword evidence="5" id="KW-1185">Reference proteome</keyword>
<dbReference type="RefSeq" id="XP_022396461.1">
    <property type="nucleotide sequence ID" value="XM_022543866.1"/>
</dbReference>
<comment type="similarity">
    <text evidence="1">Belongs to the short-chain dehydrogenases/reductases (SDR) family.</text>
</comment>
<evidence type="ECO:0000256" key="1">
    <source>
        <dbReference type="ARBA" id="ARBA00006484"/>
    </source>
</evidence>
<dbReference type="GeneID" id="34460127"/>
<accession>A0A1L9V773</accession>
<evidence type="ECO:0000313" key="5">
    <source>
        <dbReference type="Proteomes" id="UP000184300"/>
    </source>
</evidence>
<dbReference type="GO" id="GO:0016491">
    <property type="term" value="F:oxidoreductase activity"/>
    <property type="evidence" value="ECO:0007669"/>
    <property type="project" value="UniProtKB-KW"/>
</dbReference>
<dbReference type="EMBL" id="KV878915">
    <property type="protein sequence ID" value="OJJ79763.1"/>
    <property type="molecule type" value="Genomic_DNA"/>
</dbReference>
<protein>
    <submittedName>
        <fullName evidence="4">Uncharacterized protein</fullName>
    </submittedName>
</protein>
<dbReference type="Gene3D" id="3.40.50.720">
    <property type="entry name" value="NAD(P)-binding Rossmann-like Domain"/>
    <property type="match status" value="1"/>
</dbReference>
<evidence type="ECO:0000313" key="4">
    <source>
        <dbReference type="EMBL" id="OJJ79763.1"/>
    </source>
</evidence>
<name>A0A1L9V773_ASPGL</name>
<evidence type="ECO:0000256" key="2">
    <source>
        <dbReference type="ARBA" id="ARBA00022857"/>
    </source>
</evidence>
<reference evidence="5" key="1">
    <citation type="journal article" date="2017" name="Genome Biol.">
        <title>Comparative genomics reveals high biological diversity and specific adaptations in the industrially and medically important fungal genus Aspergillus.</title>
        <authorList>
            <person name="de Vries R.P."/>
            <person name="Riley R."/>
            <person name="Wiebenga A."/>
            <person name="Aguilar-Osorio G."/>
            <person name="Amillis S."/>
            <person name="Uchima C.A."/>
            <person name="Anderluh G."/>
            <person name="Asadollahi M."/>
            <person name="Askin M."/>
            <person name="Barry K."/>
            <person name="Battaglia E."/>
            <person name="Bayram O."/>
            <person name="Benocci T."/>
            <person name="Braus-Stromeyer S.A."/>
            <person name="Caldana C."/>
            <person name="Canovas D."/>
            <person name="Cerqueira G.C."/>
            <person name="Chen F."/>
            <person name="Chen W."/>
            <person name="Choi C."/>
            <person name="Clum A."/>
            <person name="Dos Santos R.A."/>
            <person name="Damasio A.R."/>
            <person name="Diallinas G."/>
            <person name="Emri T."/>
            <person name="Fekete E."/>
            <person name="Flipphi M."/>
            <person name="Freyberg S."/>
            <person name="Gallo A."/>
            <person name="Gournas C."/>
            <person name="Habgood R."/>
            <person name="Hainaut M."/>
            <person name="Harispe M.L."/>
            <person name="Henrissat B."/>
            <person name="Hilden K.S."/>
            <person name="Hope R."/>
            <person name="Hossain A."/>
            <person name="Karabika E."/>
            <person name="Karaffa L."/>
            <person name="Karanyi Z."/>
            <person name="Krasevec N."/>
            <person name="Kuo A."/>
            <person name="Kusch H."/>
            <person name="LaButti K."/>
            <person name="Lagendijk E.L."/>
            <person name="Lapidus A."/>
            <person name="Levasseur A."/>
            <person name="Lindquist E."/>
            <person name="Lipzen A."/>
            <person name="Logrieco A.F."/>
            <person name="MacCabe A."/>
            <person name="Maekelae M.R."/>
            <person name="Malavazi I."/>
            <person name="Melin P."/>
            <person name="Meyer V."/>
            <person name="Mielnichuk N."/>
            <person name="Miskei M."/>
            <person name="Molnar A.P."/>
            <person name="Mule G."/>
            <person name="Ngan C.Y."/>
            <person name="Orejas M."/>
            <person name="Orosz E."/>
            <person name="Ouedraogo J.P."/>
            <person name="Overkamp K.M."/>
            <person name="Park H.-S."/>
            <person name="Perrone G."/>
            <person name="Piumi F."/>
            <person name="Punt P.J."/>
            <person name="Ram A.F."/>
            <person name="Ramon A."/>
            <person name="Rauscher S."/>
            <person name="Record E."/>
            <person name="Riano-Pachon D.M."/>
            <person name="Robert V."/>
            <person name="Roehrig J."/>
            <person name="Ruller R."/>
            <person name="Salamov A."/>
            <person name="Salih N.S."/>
            <person name="Samson R.A."/>
            <person name="Sandor E."/>
            <person name="Sanguinetti M."/>
            <person name="Schuetze T."/>
            <person name="Sepcic K."/>
            <person name="Shelest E."/>
            <person name="Sherlock G."/>
            <person name="Sophianopoulou V."/>
            <person name="Squina F.M."/>
            <person name="Sun H."/>
            <person name="Susca A."/>
            <person name="Todd R.B."/>
            <person name="Tsang A."/>
            <person name="Unkles S.E."/>
            <person name="van de Wiele N."/>
            <person name="van Rossen-Uffink D."/>
            <person name="Oliveira J.V."/>
            <person name="Vesth T.C."/>
            <person name="Visser J."/>
            <person name="Yu J.-H."/>
            <person name="Zhou M."/>
            <person name="Andersen M.R."/>
            <person name="Archer D.B."/>
            <person name="Baker S.E."/>
            <person name="Benoit I."/>
            <person name="Brakhage A.A."/>
            <person name="Braus G.H."/>
            <person name="Fischer R."/>
            <person name="Frisvad J.C."/>
            <person name="Goldman G.H."/>
            <person name="Houbraken J."/>
            <person name="Oakley B."/>
            <person name="Pocsi I."/>
            <person name="Scazzocchio C."/>
            <person name="Seiboth B."/>
            <person name="vanKuyk P.A."/>
            <person name="Wortman J."/>
            <person name="Dyer P.S."/>
            <person name="Grigoriev I.V."/>
        </authorList>
    </citation>
    <scope>NUCLEOTIDE SEQUENCE [LARGE SCALE GENOMIC DNA]</scope>
    <source>
        <strain evidence="5">CBS 516.65</strain>
    </source>
</reference>
<keyword evidence="3" id="KW-0560">Oxidoreductase</keyword>
<dbReference type="VEuPathDB" id="FungiDB:ASPGLDRAFT_29575"/>
<organism evidence="4 5">
    <name type="scientific">Aspergillus glaucus CBS 516.65</name>
    <dbReference type="NCBI Taxonomy" id="1160497"/>
    <lineage>
        <taxon>Eukaryota</taxon>
        <taxon>Fungi</taxon>
        <taxon>Dikarya</taxon>
        <taxon>Ascomycota</taxon>
        <taxon>Pezizomycotina</taxon>
        <taxon>Eurotiomycetes</taxon>
        <taxon>Eurotiomycetidae</taxon>
        <taxon>Eurotiales</taxon>
        <taxon>Aspergillaceae</taxon>
        <taxon>Aspergillus</taxon>
        <taxon>Aspergillus subgen. Aspergillus</taxon>
    </lineage>
</organism>
<dbReference type="PANTHER" id="PTHR24320">
    <property type="entry name" value="RETINOL DEHYDROGENASE"/>
    <property type="match status" value="1"/>
</dbReference>
<dbReference type="STRING" id="1160497.A0A1L9V773"/>
<proteinExistence type="inferred from homology"/>
<keyword evidence="2" id="KW-0521">NADP</keyword>